<evidence type="ECO:0000256" key="2">
    <source>
        <dbReference type="ARBA" id="ARBA00022729"/>
    </source>
</evidence>
<dbReference type="Proteomes" id="UP000486534">
    <property type="component" value="Unassembled WGS sequence"/>
</dbReference>
<dbReference type="Pfam" id="PF00497">
    <property type="entry name" value="SBP_bac_3"/>
    <property type="match status" value="1"/>
</dbReference>
<keyword evidence="2 3" id="KW-0732">Signal</keyword>
<feature type="domain" description="Solute-binding protein family 3/N-terminal" evidence="4">
    <location>
        <begin position="24"/>
        <end position="245"/>
    </location>
</feature>
<dbReference type="SUPFAM" id="SSF53850">
    <property type="entry name" value="Periplasmic binding protein-like II"/>
    <property type="match status" value="1"/>
</dbReference>
<organism evidence="5 6">
    <name type="scientific">Pseudomonas piscis</name>
    <dbReference type="NCBI Taxonomy" id="2614538"/>
    <lineage>
        <taxon>Bacteria</taxon>
        <taxon>Pseudomonadati</taxon>
        <taxon>Pseudomonadota</taxon>
        <taxon>Gammaproteobacteria</taxon>
        <taxon>Pseudomonadales</taxon>
        <taxon>Pseudomonadaceae</taxon>
        <taxon>Pseudomonas</taxon>
    </lineage>
</organism>
<evidence type="ECO:0000256" key="3">
    <source>
        <dbReference type="SAM" id="SignalP"/>
    </source>
</evidence>
<comment type="similarity">
    <text evidence="1">Belongs to the bacterial solute-binding protein 3 family.</text>
</comment>
<evidence type="ECO:0000313" key="5">
    <source>
        <dbReference type="EMBL" id="MQA53932.1"/>
    </source>
</evidence>
<evidence type="ECO:0000256" key="1">
    <source>
        <dbReference type="ARBA" id="ARBA00010333"/>
    </source>
</evidence>
<comment type="caution">
    <text evidence="5">The sequence shown here is derived from an EMBL/GenBank/DDBJ whole genome shotgun (WGS) entry which is preliminary data.</text>
</comment>
<dbReference type="PANTHER" id="PTHR35936:SF6">
    <property type="entry name" value="AMINO ACID ABC TRANSPORTER SUBSTRATE-BINDING PAAT FAMILY PROTEIN"/>
    <property type="match status" value="1"/>
</dbReference>
<dbReference type="RefSeq" id="WP_343038217.1">
    <property type="nucleotide sequence ID" value="NZ_WHUV01000002.1"/>
</dbReference>
<feature type="signal peptide" evidence="3">
    <location>
        <begin position="1"/>
        <end position="19"/>
    </location>
</feature>
<dbReference type="SMART" id="SM00062">
    <property type="entry name" value="PBPb"/>
    <property type="match status" value="1"/>
</dbReference>
<proteinExistence type="inferred from homology"/>
<name>A0A7X1PLB5_9PSED</name>
<protein>
    <submittedName>
        <fullName evidence="5">Transporter substrate-binding domain-containing protein</fullName>
    </submittedName>
</protein>
<dbReference type="InterPro" id="IPR001638">
    <property type="entry name" value="Solute-binding_3/MltF_N"/>
</dbReference>
<dbReference type="EMBL" id="WHUV01000002">
    <property type="protein sequence ID" value="MQA53932.1"/>
    <property type="molecule type" value="Genomic_DNA"/>
</dbReference>
<evidence type="ECO:0000259" key="4">
    <source>
        <dbReference type="SMART" id="SM00062"/>
    </source>
</evidence>
<feature type="chain" id="PRO_5031368986" evidence="3">
    <location>
        <begin position="20"/>
        <end position="261"/>
    </location>
</feature>
<reference evidence="5 6" key="1">
    <citation type="submission" date="2019-10" db="EMBL/GenBank/DDBJ databases">
        <title>Pseudomonas dajingensis sp. nov., isolated from the profound head ulcers of farmed Murray cod (Maccullochella peelii peelii).</title>
        <authorList>
            <person name="Liu Y."/>
        </authorList>
    </citation>
    <scope>NUCLEOTIDE SEQUENCE [LARGE SCALE GENOMIC DNA]</scope>
    <source>
        <strain evidence="5 6">MC042</strain>
    </source>
</reference>
<gene>
    <name evidence="5" type="ORF">GDH07_11475</name>
</gene>
<dbReference type="Gene3D" id="3.40.190.10">
    <property type="entry name" value="Periplasmic binding protein-like II"/>
    <property type="match status" value="2"/>
</dbReference>
<evidence type="ECO:0000313" key="6">
    <source>
        <dbReference type="Proteomes" id="UP000486534"/>
    </source>
</evidence>
<accession>A0A7X1PLB5</accession>
<sequence>MLRRAWALGLMLLAGAALAEPRPTLKYCDYPVYPPISWSDGSQVRGLAPSLVRQVLGDLGYQVQVVVLGNWKRCLLDAAAGRVDVVLAYRTGQRQQGLRFSRVPVLREEVALFVNRRHLPRFQQLQDLTAYRGGLLFGESYGQDFDREVVQHGNIEWVSSSVQNFGKLIRQRIDFIPHERRTGQLFIERLPGAQDIVALPQAISVDYLRLAVSRQSPLAARMDEIDAQLQRQVDSGAVQRWLDQSQADYRAMLKAQAGVAP</sequence>
<dbReference type="PANTHER" id="PTHR35936">
    <property type="entry name" value="MEMBRANE-BOUND LYTIC MUREIN TRANSGLYCOSYLASE F"/>
    <property type="match status" value="1"/>
</dbReference>
<dbReference type="AlphaFoldDB" id="A0A7X1PLB5"/>